<accession>A0A316TTB1</accession>
<name>A0A316TTB1_9BACT</name>
<dbReference type="OrthoDB" id="1430261at2"/>
<dbReference type="EMBL" id="QGGB01000009">
    <property type="protein sequence ID" value="PWN05492.1"/>
    <property type="molecule type" value="Genomic_DNA"/>
</dbReference>
<evidence type="ECO:0000313" key="2">
    <source>
        <dbReference type="EMBL" id="PWN05492.1"/>
    </source>
</evidence>
<proteinExistence type="predicted"/>
<dbReference type="RefSeq" id="WP_109647521.1">
    <property type="nucleotide sequence ID" value="NZ_QGGB01000009.1"/>
</dbReference>
<dbReference type="Proteomes" id="UP000245533">
    <property type="component" value="Unassembled WGS sequence"/>
</dbReference>
<keyword evidence="3" id="KW-1185">Reference proteome</keyword>
<keyword evidence="1" id="KW-1133">Transmembrane helix</keyword>
<reference evidence="2 3" key="1">
    <citation type="submission" date="2018-05" db="EMBL/GenBank/DDBJ databases">
        <title>Rhodohalobacter halophilus gen. nov., sp. nov., a moderately halophilic member of the family Balneolaceae.</title>
        <authorList>
            <person name="Liu Z.-W."/>
        </authorList>
    </citation>
    <scope>NUCLEOTIDE SEQUENCE [LARGE SCALE GENOMIC DNA]</scope>
    <source>
        <strain evidence="2 3">8A47</strain>
    </source>
</reference>
<keyword evidence="1" id="KW-0472">Membrane</keyword>
<dbReference type="AlphaFoldDB" id="A0A316TTB1"/>
<gene>
    <name evidence="2" type="ORF">DDZ15_12855</name>
</gene>
<dbReference type="Pfam" id="PF19578">
    <property type="entry name" value="DUF6090"/>
    <property type="match status" value="1"/>
</dbReference>
<evidence type="ECO:0000256" key="1">
    <source>
        <dbReference type="SAM" id="Phobius"/>
    </source>
</evidence>
<sequence length="237" mass="27733">MEQNKIRTYLLYALGEIILVVLGIIIAIQVSNWNEDRILKESATYHLSLLSQDLNEDKELLTNLIGIFEQNEISIQRLLNTLKRLEPVRRVLHEDMIRLQLEYNFKPRNSALSVLVNTGEIGALDIESQNLISKYYRSVDAIEERDMITNAYIQTKLEPHIFDEYNYLYGIGNSFPMLQEIYQDDTRDPVNMDAEQFLSDKKLEALLVARMYQNRTLLELYNTSLGHLHELQNHIED</sequence>
<feature type="transmembrane region" description="Helical" evidence="1">
    <location>
        <begin position="9"/>
        <end position="30"/>
    </location>
</feature>
<protein>
    <submittedName>
        <fullName evidence="2">Uncharacterized protein</fullName>
    </submittedName>
</protein>
<organism evidence="2 3">
    <name type="scientific">Rhodohalobacter mucosus</name>
    <dbReference type="NCBI Taxonomy" id="2079485"/>
    <lineage>
        <taxon>Bacteria</taxon>
        <taxon>Pseudomonadati</taxon>
        <taxon>Balneolota</taxon>
        <taxon>Balneolia</taxon>
        <taxon>Balneolales</taxon>
        <taxon>Balneolaceae</taxon>
        <taxon>Rhodohalobacter</taxon>
    </lineage>
</organism>
<keyword evidence="1" id="KW-0812">Transmembrane</keyword>
<comment type="caution">
    <text evidence="2">The sequence shown here is derived from an EMBL/GenBank/DDBJ whole genome shotgun (WGS) entry which is preliminary data.</text>
</comment>
<evidence type="ECO:0000313" key="3">
    <source>
        <dbReference type="Proteomes" id="UP000245533"/>
    </source>
</evidence>
<dbReference type="InterPro" id="IPR045749">
    <property type="entry name" value="DUF6090"/>
</dbReference>